<name>A0ABU5T4K4_9MICC</name>
<evidence type="ECO:0000313" key="4">
    <source>
        <dbReference type="Proteomes" id="UP001304769"/>
    </source>
</evidence>
<feature type="compositionally biased region" description="Acidic residues" evidence="1">
    <location>
        <begin position="159"/>
        <end position="176"/>
    </location>
</feature>
<feature type="compositionally biased region" description="Polar residues" evidence="1">
    <location>
        <begin position="700"/>
        <end position="719"/>
    </location>
</feature>
<gene>
    <name evidence="3" type="ORF">SPF06_07635</name>
</gene>
<dbReference type="PANTHER" id="PTHR34403:SF14">
    <property type="entry name" value="OS05G0225800 PROTEIN"/>
    <property type="match status" value="1"/>
</dbReference>
<feature type="compositionally biased region" description="Low complexity" evidence="1">
    <location>
        <begin position="86"/>
        <end position="97"/>
    </location>
</feature>
<sequence length="719" mass="70853">MTSTTAPTDPSPEEGPSSPDAPGHDGPVDPGSADSEAGEAQSAADPEVSEAHDDGDADPAPGAGAAEDPASRDEPDQDAPAEPSSAGTEAGEAQAAADPEVSEAHDDGDTTEPHPAGEDPASSGEPEGKNGIEEAIDADAEIDDAALQPDTPPQADALAEAEIDMPSDDEHVDAEPTDAQADAQGLVDEAEQPAREPAETVADTSAEDEEDTEDSEAEGPGGEEPGGEEPAAAPTDVHVAEATEADELTDQPAGDELVTKPDDESVAEALAEPEPEPEPEPEAEPELAAEPEPDASAEPETEPAAFEEAPAETGAEAEPAPAAADSPPAAATRAETLAAASPSRPRRAWPFWALGAATLAVGIGSATFVSLQTVAPTGPSKSEIALSHAQSEAAQLAGLARSASQGANPRVQSALGATALVLDRQVGVLSTRDTGSSSGSGPTVGRTGTTDLRTTSPAASAADVVSRLRASAESRLADLPEVDGPTATVLASLAAGQSLQADGLAGAAGLASPPQAPSPAPSAGASPSVSSPPAAQASASASACATPTAAQSPAPSSPPSPGTPLSFGGALASVERAETAAAYVLEAALAHTAASSADAAARERALDAHRRQLDGVDVIAASSCLALPPRDAGFAVPADFATNPNPTLAAVAQSAEESWAELVGAAPGQRRRDAAEGLVAASRLAGDAVAFPGLPAAEQTVKQASAQATGQPTAQPTSQ</sequence>
<dbReference type="PANTHER" id="PTHR34403">
    <property type="entry name" value="TOL-PAL SYSTEM PROTEIN TOLA"/>
    <property type="match status" value="1"/>
</dbReference>
<evidence type="ECO:0000313" key="3">
    <source>
        <dbReference type="EMBL" id="MEA5454590.1"/>
    </source>
</evidence>
<evidence type="ECO:0000259" key="2">
    <source>
        <dbReference type="Pfam" id="PF14530"/>
    </source>
</evidence>
<feature type="compositionally biased region" description="Low complexity" evidence="1">
    <location>
        <begin position="521"/>
        <end position="554"/>
    </location>
</feature>
<dbReference type="Pfam" id="PF14530">
    <property type="entry name" value="DUF4439"/>
    <property type="match status" value="1"/>
</dbReference>
<feature type="compositionally biased region" description="Acidic residues" evidence="1">
    <location>
        <begin position="271"/>
        <end position="301"/>
    </location>
</feature>
<reference evidence="3 4" key="1">
    <citation type="submission" date="2023-12" db="EMBL/GenBank/DDBJ databases">
        <title>Sinomonas terricola sp. nov, isolated from litchi orchard soil in Guangdong, PR China.</title>
        <authorList>
            <person name="Jiaxin W."/>
            <person name="Yang Z."/>
            <person name="Honghui Z."/>
        </authorList>
    </citation>
    <scope>NUCLEOTIDE SEQUENCE [LARGE SCALE GENOMIC DNA]</scope>
    <source>
        <strain evidence="3 4">JGH33</strain>
    </source>
</reference>
<evidence type="ECO:0000256" key="1">
    <source>
        <dbReference type="SAM" id="MobiDB-lite"/>
    </source>
</evidence>
<protein>
    <submittedName>
        <fullName evidence="3">DUF4439 domain-containing protein</fullName>
    </submittedName>
</protein>
<feature type="compositionally biased region" description="Low complexity" evidence="1">
    <location>
        <begin position="430"/>
        <end position="450"/>
    </location>
</feature>
<feature type="compositionally biased region" description="Basic and acidic residues" evidence="1">
    <location>
        <begin position="102"/>
        <end position="117"/>
    </location>
</feature>
<feature type="region of interest" description="Disordered" evidence="1">
    <location>
        <begin position="430"/>
        <end position="463"/>
    </location>
</feature>
<dbReference type="Proteomes" id="UP001304769">
    <property type="component" value="Unassembled WGS sequence"/>
</dbReference>
<feature type="region of interest" description="Disordered" evidence="1">
    <location>
        <begin position="1"/>
        <end position="347"/>
    </location>
</feature>
<comment type="caution">
    <text evidence="3">The sequence shown here is derived from an EMBL/GenBank/DDBJ whole genome shotgun (WGS) entry which is preliminary data.</text>
</comment>
<organism evidence="3 4">
    <name type="scientific">Sinomonas terricola</name>
    <dbReference type="NCBI Taxonomy" id="3110330"/>
    <lineage>
        <taxon>Bacteria</taxon>
        <taxon>Bacillati</taxon>
        <taxon>Actinomycetota</taxon>
        <taxon>Actinomycetes</taxon>
        <taxon>Micrococcales</taxon>
        <taxon>Micrococcaceae</taxon>
        <taxon>Sinomonas</taxon>
    </lineage>
</organism>
<accession>A0ABU5T4K4</accession>
<dbReference type="RefSeq" id="WP_323278429.1">
    <property type="nucleotide sequence ID" value="NZ_JAYGGQ010000004.1"/>
</dbReference>
<dbReference type="EMBL" id="JAYGGQ010000004">
    <property type="protein sequence ID" value="MEA5454590.1"/>
    <property type="molecule type" value="Genomic_DNA"/>
</dbReference>
<feature type="compositionally biased region" description="Low complexity" evidence="1">
    <location>
        <begin position="58"/>
        <end position="68"/>
    </location>
</feature>
<feature type="region of interest" description="Disordered" evidence="1">
    <location>
        <begin position="699"/>
        <end position="719"/>
    </location>
</feature>
<feature type="compositionally biased region" description="Low complexity" evidence="1">
    <location>
        <begin position="302"/>
        <end position="347"/>
    </location>
</feature>
<keyword evidence="4" id="KW-1185">Reference proteome</keyword>
<feature type="region of interest" description="Disordered" evidence="1">
    <location>
        <begin position="505"/>
        <end position="567"/>
    </location>
</feature>
<dbReference type="InterPro" id="IPR050972">
    <property type="entry name" value="SDr-like"/>
</dbReference>
<proteinExistence type="predicted"/>
<feature type="compositionally biased region" description="Acidic residues" evidence="1">
    <location>
        <begin position="205"/>
        <end position="217"/>
    </location>
</feature>
<dbReference type="InterPro" id="IPR029447">
    <property type="entry name" value="DUF4439"/>
</dbReference>
<feature type="compositionally biased region" description="Acidic residues" evidence="1">
    <location>
        <begin position="134"/>
        <end position="144"/>
    </location>
</feature>
<feature type="domain" description="DUF4439" evidence="2">
    <location>
        <begin position="570"/>
        <end position="695"/>
    </location>
</feature>